<proteinExistence type="inferred from homology"/>
<dbReference type="PANTHER" id="PTHR40083">
    <property type="entry name" value="UPF0122 PROTEIN CBO2450/CLC_2298"/>
    <property type="match status" value="1"/>
</dbReference>
<dbReference type="EMBL" id="VUMM01000025">
    <property type="protein sequence ID" value="MSS02261.1"/>
    <property type="molecule type" value="Genomic_DNA"/>
</dbReference>
<evidence type="ECO:0000256" key="1">
    <source>
        <dbReference type="ARBA" id="ARBA00008720"/>
    </source>
</evidence>
<comment type="caution">
    <text evidence="4">The sequence shown here is derived from an EMBL/GenBank/DDBJ whole genome shotgun (WGS) entry which is preliminary data.</text>
</comment>
<accession>A0A7X2N4G3</accession>
<evidence type="ECO:0000313" key="4">
    <source>
        <dbReference type="EMBL" id="MSS02261.1"/>
    </source>
</evidence>
<dbReference type="SUPFAM" id="SSF88659">
    <property type="entry name" value="Sigma3 and sigma4 domains of RNA polymerase sigma factors"/>
    <property type="match status" value="1"/>
</dbReference>
<dbReference type="Gene3D" id="1.10.10.10">
    <property type="entry name" value="Winged helix-like DNA-binding domain superfamily/Winged helix DNA-binding domain"/>
    <property type="match status" value="1"/>
</dbReference>
<reference evidence="4 5" key="1">
    <citation type="submission" date="2019-08" db="EMBL/GenBank/DDBJ databases">
        <title>In-depth cultivation of the pig gut microbiome towards novel bacterial diversity and tailored functional studies.</title>
        <authorList>
            <person name="Wylensek D."/>
            <person name="Hitch T.C.A."/>
            <person name="Clavel T."/>
        </authorList>
    </citation>
    <scope>NUCLEOTIDE SEQUENCE [LARGE SCALE GENOMIC DNA]</scope>
    <source>
        <strain evidence="4 5">LKV-178-WT-2G</strain>
    </source>
</reference>
<dbReference type="PANTHER" id="PTHR40083:SF1">
    <property type="entry name" value="UPF0122 PROTEIN YLXM"/>
    <property type="match status" value="1"/>
</dbReference>
<sequence>MLDHFIVNELYDVYGSLLTKRQQEILQLYCQEDLSYSEISEELNISRSAVLDAVHKSIHQLEKYESVVQYVSKRKQLMELTEKDKELSEKIKEIF</sequence>
<dbReference type="RefSeq" id="WP_154461303.1">
    <property type="nucleotide sequence ID" value="NZ_JAQYTQ010000059.1"/>
</dbReference>
<protein>
    <recommendedName>
        <fullName evidence="3">UPF0122 protein FYJ50_09215</fullName>
    </recommendedName>
</protein>
<evidence type="ECO:0000256" key="3">
    <source>
        <dbReference type="HAMAP-Rule" id="MF_00245"/>
    </source>
</evidence>
<comment type="function">
    <text evidence="2 3">Might take part in the signal recognition particle (SRP) pathway. This is inferred from the conservation of its genetic proximity to ftsY/ffh. May be a regulatory protein.</text>
</comment>
<dbReference type="InterPro" id="IPR007394">
    <property type="entry name" value="UPF0122"/>
</dbReference>
<gene>
    <name evidence="4" type="ORF">FYJ50_09215</name>
</gene>
<dbReference type="Pfam" id="PF04297">
    <property type="entry name" value="UPF0122"/>
    <property type="match status" value="1"/>
</dbReference>
<dbReference type="Proteomes" id="UP000470082">
    <property type="component" value="Unassembled WGS sequence"/>
</dbReference>
<dbReference type="HAMAP" id="MF_00245">
    <property type="entry name" value="UPF0122"/>
    <property type="match status" value="1"/>
</dbReference>
<dbReference type="InterPro" id="IPR013324">
    <property type="entry name" value="RNA_pol_sigma_r3/r4-like"/>
</dbReference>
<dbReference type="InterPro" id="IPR036388">
    <property type="entry name" value="WH-like_DNA-bd_sf"/>
</dbReference>
<evidence type="ECO:0000256" key="2">
    <source>
        <dbReference type="ARBA" id="ARBA00024764"/>
    </source>
</evidence>
<evidence type="ECO:0000313" key="5">
    <source>
        <dbReference type="Proteomes" id="UP000470082"/>
    </source>
</evidence>
<organism evidence="4 5">
    <name type="scientific">Floccifex porci</name>
    <dbReference type="NCBI Taxonomy" id="2606629"/>
    <lineage>
        <taxon>Bacteria</taxon>
        <taxon>Bacillati</taxon>
        <taxon>Bacillota</taxon>
        <taxon>Erysipelotrichia</taxon>
        <taxon>Erysipelotrichales</taxon>
        <taxon>Erysipelotrichaceae</taxon>
        <taxon>Floccifex</taxon>
    </lineage>
</organism>
<keyword evidence="5" id="KW-1185">Reference proteome</keyword>
<name>A0A7X2N4G3_9FIRM</name>
<dbReference type="AlphaFoldDB" id="A0A7X2N4G3"/>
<comment type="similarity">
    <text evidence="1 3">Belongs to the UPF0122 family.</text>
</comment>